<protein>
    <recommendedName>
        <fullName evidence="1">dTDP-4-dehydro-6-deoxy-alpha-D-glucopyranose 2,3-dehydratase domain-containing protein</fullName>
    </recommendedName>
</protein>
<dbReference type="InterPro" id="IPR005212">
    <property type="entry name" value="EvaA-like"/>
</dbReference>
<evidence type="ECO:0000259" key="1">
    <source>
        <dbReference type="Pfam" id="PF03559"/>
    </source>
</evidence>
<accession>A0A645I8W8</accession>
<organism evidence="2">
    <name type="scientific">bioreactor metagenome</name>
    <dbReference type="NCBI Taxonomy" id="1076179"/>
    <lineage>
        <taxon>unclassified sequences</taxon>
        <taxon>metagenomes</taxon>
        <taxon>ecological metagenomes</taxon>
    </lineage>
</organism>
<dbReference type="Pfam" id="PF03559">
    <property type="entry name" value="Hexose_dehydrat"/>
    <property type="match status" value="1"/>
</dbReference>
<sequence length="161" mass="18483">MIGTRIELHGREVRSWCQPLIESAQEGLLAFIIKPINGVYHFLVQAKLEPGNFDIIEFAPTVQCLTGNFRDNEPGQRPPYLDYVLSAAPSQRLVDTMQSEEGGRFFQEQNRNLLVLADDEFPLATSENYRWMTLNQIKQFIRFNNYLNIQARSLISAISFA</sequence>
<proteinExistence type="predicted"/>
<dbReference type="InterPro" id="IPR038153">
    <property type="entry name" value="EvaA-like_sf"/>
</dbReference>
<dbReference type="GO" id="GO:0016829">
    <property type="term" value="F:lyase activity"/>
    <property type="evidence" value="ECO:0007669"/>
    <property type="project" value="InterPro"/>
</dbReference>
<evidence type="ECO:0000313" key="2">
    <source>
        <dbReference type="EMBL" id="MPN47366.1"/>
    </source>
</evidence>
<gene>
    <name evidence="2" type="ORF">SDC9_194968</name>
</gene>
<comment type="caution">
    <text evidence="2">The sequence shown here is derived from an EMBL/GenBank/DDBJ whole genome shotgun (WGS) entry which is preliminary data.</text>
</comment>
<name>A0A645I8W8_9ZZZZ</name>
<dbReference type="EMBL" id="VSSQ01108804">
    <property type="protein sequence ID" value="MPN47366.1"/>
    <property type="molecule type" value="Genomic_DNA"/>
</dbReference>
<dbReference type="AlphaFoldDB" id="A0A645I8W8"/>
<reference evidence="2" key="1">
    <citation type="submission" date="2019-08" db="EMBL/GenBank/DDBJ databases">
        <authorList>
            <person name="Kucharzyk K."/>
            <person name="Murdoch R.W."/>
            <person name="Higgins S."/>
            <person name="Loffler F."/>
        </authorList>
    </citation>
    <scope>NUCLEOTIDE SEQUENCE</scope>
</reference>
<feature type="domain" description="dTDP-4-dehydro-6-deoxy-alpha-D-glucopyranose 2,3-dehydratase" evidence="1">
    <location>
        <begin position="2"/>
        <end position="157"/>
    </location>
</feature>
<dbReference type="Gene3D" id="3.90.79.40">
    <property type="entry name" value="EvaA sugar 2,3-dehydratase subunit"/>
    <property type="match status" value="1"/>
</dbReference>